<reference evidence="2 3" key="1">
    <citation type="submission" date="2018-10" db="EMBL/GenBank/DDBJ databases">
        <title>Genomic Encyclopedia of Type Strains, Phase IV (KMG-IV): sequencing the most valuable type-strain genomes for metagenomic binning, comparative biology and taxonomic classification.</title>
        <authorList>
            <person name="Goeker M."/>
        </authorList>
    </citation>
    <scope>NUCLEOTIDE SEQUENCE [LARGE SCALE GENOMIC DNA]</scope>
    <source>
        <strain evidence="2 3">DSM 26916</strain>
    </source>
</reference>
<dbReference type="Proteomes" id="UP000268908">
    <property type="component" value="Unassembled WGS sequence"/>
</dbReference>
<dbReference type="PROSITE" id="PS51318">
    <property type="entry name" value="TAT"/>
    <property type="match status" value="1"/>
</dbReference>
<dbReference type="InterPro" id="IPR023210">
    <property type="entry name" value="NADP_OxRdtase_dom"/>
</dbReference>
<name>A0A497XP15_9PROT</name>
<dbReference type="PANTHER" id="PTHR43638:SF3">
    <property type="entry name" value="ALDEHYDE REDUCTASE"/>
    <property type="match status" value="1"/>
</dbReference>
<dbReference type="PANTHER" id="PTHR43638">
    <property type="entry name" value="OXIDOREDUCTASE, ALDO/KETO REDUCTASE FAMILY PROTEIN"/>
    <property type="match status" value="1"/>
</dbReference>
<dbReference type="CDD" id="cd19095">
    <property type="entry name" value="AKR_PA4992-like"/>
    <property type="match status" value="1"/>
</dbReference>
<dbReference type="SUPFAM" id="SSF51430">
    <property type="entry name" value="NAD(P)-linked oxidoreductase"/>
    <property type="match status" value="1"/>
</dbReference>
<dbReference type="Gene3D" id="3.20.20.100">
    <property type="entry name" value="NADP-dependent oxidoreductase domain"/>
    <property type="match status" value="1"/>
</dbReference>
<organism evidence="2 3">
    <name type="scientific">Sulfurisoma sediminicola</name>
    <dbReference type="NCBI Taxonomy" id="1381557"/>
    <lineage>
        <taxon>Bacteria</taxon>
        <taxon>Pseudomonadati</taxon>
        <taxon>Pseudomonadota</taxon>
        <taxon>Betaproteobacteria</taxon>
        <taxon>Nitrosomonadales</taxon>
        <taxon>Sterolibacteriaceae</taxon>
        <taxon>Sulfurisoma</taxon>
    </lineage>
</organism>
<sequence>MRNVMRNGSQQQLAGMSRREFTKALGLGVAAGALGGGGLFSAAAHASVPTGLITKAIPRTGELVPAIGLGTYLTWDVLPGAPRDHIREILRRFWDGGGRVVDTSPLYGTGEISVGDFATSLGIADKLFITNKIWSTGEFLADDSHARRSLEQSMQRLWRDRIDVMQVHSLVNVDPMLAILRGWKQEGRIRYLGVTHHELPYFPALAQYVEKGAVDFVQVHYSIHTRLAEERILPAAAERGVAVQVNMPFEKARLFKVVEGRPLPDFAKEIGVDNWAQFFLKWVISHPAITCAIPATSNPEHQAQNIGALKGPLPDGEMRARMVKHMEGIPGFDKLAGMAPYPGKSYNGIIRRAQSQRAPAR</sequence>
<evidence type="ECO:0000259" key="1">
    <source>
        <dbReference type="Pfam" id="PF00248"/>
    </source>
</evidence>
<keyword evidence="3" id="KW-1185">Reference proteome</keyword>
<dbReference type="InterPro" id="IPR036812">
    <property type="entry name" value="NAD(P)_OxRdtase_dom_sf"/>
</dbReference>
<gene>
    <name evidence="2" type="ORF">DFR35_0672</name>
</gene>
<dbReference type="EMBL" id="RCCI01000004">
    <property type="protein sequence ID" value="RLJ68118.1"/>
    <property type="molecule type" value="Genomic_DNA"/>
</dbReference>
<evidence type="ECO:0000313" key="3">
    <source>
        <dbReference type="Proteomes" id="UP000268908"/>
    </source>
</evidence>
<feature type="domain" description="NADP-dependent oxidoreductase" evidence="1">
    <location>
        <begin position="67"/>
        <end position="319"/>
    </location>
</feature>
<dbReference type="Pfam" id="PF00248">
    <property type="entry name" value="Aldo_ket_red"/>
    <property type="match status" value="1"/>
</dbReference>
<dbReference type="AlphaFoldDB" id="A0A497XP15"/>
<accession>A0A497XP15</accession>
<comment type="caution">
    <text evidence="2">The sequence shown here is derived from an EMBL/GenBank/DDBJ whole genome shotgun (WGS) entry which is preliminary data.</text>
</comment>
<dbReference type="InterPro" id="IPR006311">
    <property type="entry name" value="TAT_signal"/>
</dbReference>
<evidence type="ECO:0000313" key="2">
    <source>
        <dbReference type="EMBL" id="RLJ68118.1"/>
    </source>
</evidence>
<protein>
    <submittedName>
        <fullName evidence="2">Diketogulonate reductase-like aldo/keto reductase</fullName>
    </submittedName>
</protein>
<proteinExistence type="predicted"/>